<name>A0A101P2Z3_9ACTN</name>
<organism evidence="1 2">
    <name type="scientific">Streptomyces yokosukanensis</name>
    <dbReference type="NCBI Taxonomy" id="67386"/>
    <lineage>
        <taxon>Bacteria</taxon>
        <taxon>Bacillati</taxon>
        <taxon>Actinomycetota</taxon>
        <taxon>Actinomycetes</taxon>
        <taxon>Kitasatosporales</taxon>
        <taxon>Streptomycetaceae</taxon>
        <taxon>Streptomyces</taxon>
    </lineage>
</organism>
<dbReference type="AlphaFoldDB" id="A0A101P2Z3"/>
<keyword evidence="2" id="KW-1185">Reference proteome</keyword>
<comment type="caution">
    <text evidence="1">The sequence shown here is derived from an EMBL/GenBank/DDBJ whole genome shotgun (WGS) entry which is preliminary data.</text>
</comment>
<evidence type="ECO:0000313" key="1">
    <source>
        <dbReference type="EMBL" id="KUN03948.1"/>
    </source>
</evidence>
<proteinExistence type="predicted"/>
<protein>
    <submittedName>
        <fullName evidence="1">Uncharacterized protein</fullName>
    </submittedName>
</protein>
<dbReference type="EMBL" id="LMWN01000032">
    <property type="protein sequence ID" value="KUN03948.1"/>
    <property type="molecule type" value="Genomic_DNA"/>
</dbReference>
<dbReference type="RefSeq" id="WP_067125703.1">
    <property type="nucleotide sequence ID" value="NZ_KQ948213.1"/>
</dbReference>
<accession>A0A101P2Z3</accession>
<sequence length="65" mass="7524">MDMDQFRQQWARECGRRTAVLGSIRAHLEEQPSPRTIRTAARGWCAQITAMADDVITARRNQEHE</sequence>
<gene>
    <name evidence="1" type="ORF">AQI95_21145</name>
</gene>
<evidence type="ECO:0000313" key="2">
    <source>
        <dbReference type="Proteomes" id="UP000053127"/>
    </source>
</evidence>
<dbReference type="Proteomes" id="UP000053127">
    <property type="component" value="Unassembled WGS sequence"/>
</dbReference>
<reference evidence="1 2" key="1">
    <citation type="submission" date="2015-10" db="EMBL/GenBank/DDBJ databases">
        <title>Draft genome sequence of Streptomyces yokosukanensis DSM 40224, type strain for the species Streptomyces yokosukanensis.</title>
        <authorList>
            <person name="Ruckert C."/>
            <person name="Winkler A."/>
            <person name="Kalinowski J."/>
            <person name="Kampfer P."/>
            <person name="Glaeser S."/>
        </authorList>
    </citation>
    <scope>NUCLEOTIDE SEQUENCE [LARGE SCALE GENOMIC DNA]</scope>
    <source>
        <strain evidence="1 2">DSM 40224</strain>
    </source>
</reference>